<dbReference type="Proteomes" id="UP001320766">
    <property type="component" value="Unassembled WGS sequence"/>
</dbReference>
<comment type="cofactor">
    <cofactor evidence="1">
        <name>Mg(2+)</name>
        <dbReference type="ChEBI" id="CHEBI:18420"/>
    </cofactor>
</comment>
<evidence type="ECO:0000256" key="2">
    <source>
        <dbReference type="ARBA" id="ARBA00022801"/>
    </source>
</evidence>
<dbReference type="RefSeq" id="WP_253773271.1">
    <property type="nucleotide sequence ID" value="NZ_BAAAVE010000007.1"/>
</dbReference>
<sequence>MKERRAMKLVARLWRSLGGRLQWRLMWLKHATFMVGVTGIVRDGEGRLLLLRHRLWPEGRQWGFPTGYANRSEAFEDTVVREVREETGLTVRVGRLVRLVSGYRLRAEVAYEAVLVGGDLTIDRFEVLEAGWFPPDELPEGMQRSHRELLELSRHGVAGPAGHGRCSECPVQPCTMT</sequence>
<reference evidence="4 5" key="1">
    <citation type="submission" date="2022-06" db="EMBL/GenBank/DDBJ databases">
        <title>Sequencing the genomes of 1000 actinobacteria strains.</title>
        <authorList>
            <person name="Klenk H.-P."/>
        </authorList>
    </citation>
    <scope>NUCLEOTIDE SEQUENCE [LARGE SCALE GENOMIC DNA]</scope>
    <source>
        <strain evidence="4 5">DSM 44170</strain>
    </source>
</reference>
<dbReference type="Gene3D" id="3.90.79.10">
    <property type="entry name" value="Nucleoside Triphosphate Pyrophosphohydrolase"/>
    <property type="match status" value="1"/>
</dbReference>
<comment type="caution">
    <text evidence="4">The sequence shown here is derived from an EMBL/GenBank/DDBJ whole genome shotgun (WGS) entry which is preliminary data.</text>
</comment>
<feature type="domain" description="Nudix hydrolase" evidence="3">
    <location>
        <begin position="32"/>
        <end position="155"/>
    </location>
</feature>
<accession>A0ABT1K4W4</accession>
<evidence type="ECO:0000313" key="5">
    <source>
        <dbReference type="Proteomes" id="UP001320766"/>
    </source>
</evidence>
<evidence type="ECO:0000256" key="1">
    <source>
        <dbReference type="ARBA" id="ARBA00001946"/>
    </source>
</evidence>
<dbReference type="PANTHER" id="PTHR43046">
    <property type="entry name" value="GDP-MANNOSE MANNOSYL HYDROLASE"/>
    <property type="match status" value="1"/>
</dbReference>
<dbReference type="PROSITE" id="PS00893">
    <property type="entry name" value="NUDIX_BOX"/>
    <property type="match status" value="1"/>
</dbReference>
<dbReference type="Pfam" id="PF00293">
    <property type="entry name" value="NUDIX"/>
    <property type="match status" value="1"/>
</dbReference>
<dbReference type="InterPro" id="IPR000086">
    <property type="entry name" value="NUDIX_hydrolase_dom"/>
</dbReference>
<evidence type="ECO:0000313" key="4">
    <source>
        <dbReference type="EMBL" id="MCP2349043.1"/>
    </source>
</evidence>
<protein>
    <submittedName>
        <fullName evidence="4">ADP-ribose pyrophosphatase YjhB (NUDIX family)</fullName>
    </submittedName>
</protein>
<evidence type="ECO:0000259" key="3">
    <source>
        <dbReference type="PROSITE" id="PS51462"/>
    </source>
</evidence>
<dbReference type="InterPro" id="IPR020084">
    <property type="entry name" value="NUDIX_hydrolase_CS"/>
</dbReference>
<name>A0ABT1K4W4_9ACTN</name>
<dbReference type="InterPro" id="IPR015797">
    <property type="entry name" value="NUDIX_hydrolase-like_dom_sf"/>
</dbReference>
<gene>
    <name evidence="4" type="ORF">HD595_005165</name>
</gene>
<proteinExistence type="predicted"/>
<dbReference type="PROSITE" id="PS51462">
    <property type="entry name" value="NUDIX"/>
    <property type="match status" value="1"/>
</dbReference>
<keyword evidence="5" id="KW-1185">Reference proteome</keyword>
<keyword evidence="2" id="KW-0378">Hydrolase</keyword>
<dbReference type="EMBL" id="JAMZEC010000001">
    <property type="protein sequence ID" value="MCP2349043.1"/>
    <property type="molecule type" value="Genomic_DNA"/>
</dbReference>
<dbReference type="SUPFAM" id="SSF55811">
    <property type="entry name" value="Nudix"/>
    <property type="match status" value="1"/>
</dbReference>
<organism evidence="4 5">
    <name type="scientific">Nonomuraea roseoviolacea subsp. carminata</name>
    <dbReference type="NCBI Taxonomy" id="160689"/>
    <lineage>
        <taxon>Bacteria</taxon>
        <taxon>Bacillati</taxon>
        <taxon>Actinomycetota</taxon>
        <taxon>Actinomycetes</taxon>
        <taxon>Streptosporangiales</taxon>
        <taxon>Streptosporangiaceae</taxon>
        <taxon>Nonomuraea</taxon>
    </lineage>
</organism>
<dbReference type="PANTHER" id="PTHR43046:SF16">
    <property type="entry name" value="ADP-RIBOSE PYROPHOSPHATASE YJHB-RELATED"/>
    <property type="match status" value="1"/>
</dbReference>